<keyword evidence="3" id="KW-0732">Signal</keyword>
<dbReference type="InterPro" id="IPR035899">
    <property type="entry name" value="DBL_dom_sf"/>
</dbReference>
<accession>A0A1K0GDI1</accession>
<organism evidence="5 6">
    <name type="scientific">Ustilago bromivora</name>
    <dbReference type="NCBI Taxonomy" id="307758"/>
    <lineage>
        <taxon>Eukaryota</taxon>
        <taxon>Fungi</taxon>
        <taxon>Dikarya</taxon>
        <taxon>Basidiomycota</taxon>
        <taxon>Ustilaginomycotina</taxon>
        <taxon>Ustilaginomycetes</taxon>
        <taxon>Ustilaginales</taxon>
        <taxon>Ustilaginaceae</taxon>
        <taxon>Ustilago</taxon>
    </lineage>
</organism>
<dbReference type="GO" id="GO:0005085">
    <property type="term" value="F:guanyl-nucleotide exchange factor activity"/>
    <property type="evidence" value="ECO:0007669"/>
    <property type="project" value="InterPro"/>
</dbReference>
<evidence type="ECO:0000256" key="3">
    <source>
        <dbReference type="SAM" id="SignalP"/>
    </source>
</evidence>
<dbReference type="PANTHER" id="PTHR46006">
    <property type="entry name" value="RHO GUANINE NUCLEOTIDE EXCHANGE FACTOR AT 64C, ISOFORM A"/>
    <property type="match status" value="1"/>
</dbReference>
<dbReference type="PROSITE" id="PS50010">
    <property type="entry name" value="DH_2"/>
    <property type="match status" value="1"/>
</dbReference>
<comment type="subcellular location">
    <subcellularLocation>
        <location evidence="1">Cytoplasm</location>
    </subcellularLocation>
</comment>
<dbReference type="GO" id="GO:0035025">
    <property type="term" value="P:positive regulation of Rho protein signal transduction"/>
    <property type="evidence" value="ECO:0007669"/>
    <property type="project" value="TreeGrafter"/>
</dbReference>
<feature type="signal peptide" evidence="3">
    <location>
        <begin position="1"/>
        <end position="30"/>
    </location>
</feature>
<dbReference type="Pfam" id="PF00621">
    <property type="entry name" value="RhoGEF"/>
    <property type="match status" value="1"/>
</dbReference>
<feature type="chain" id="PRO_5009664294" description="DH domain-containing protein" evidence="3">
    <location>
        <begin position="31"/>
        <end position="211"/>
    </location>
</feature>
<evidence type="ECO:0000313" key="5">
    <source>
        <dbReference type="EMBL" id="SAM86141.1"/>
    </source>
</evidence>
<evidence type="ECO:0000313" key="6">
    <source>
        <dbReference type="Proteomes" id="UP000179920"/>
    </source>
</evidence>
<protein>
    <recommendedName>
        <fullName evidence="4">DH domain-containing protein</fullName>
    </recommendedName>
</protein>
<evidence type="ECO:0000256" key="2">
    <source>
        <dbReference type="ARBA" id="ARBA00022490"/>
    </source>
</evidence>
<feature type="domain" description="DH" evidence="4">
    <location>
        <begin position="83"/>
        <end position="148"/>
    </location>
</feature>
<dbReference type="InterPro" id="IPR000219">
    <property type="entry name" value="DH_dom"/>
</dbReference>
<dbReference type="PANTHER" id="PTHR46006:SF6">
    <property type="entry name" value="INTERSECTIN-2 ISOFORM X1"/>
    <property type="match status" value="1"/>
</dbReference>
<dbReference type="GO" id="GO:0005737">
    <property type="term" value="C:cytoplasm"/>
    <property type="evidence" value="ECO:0007669"/>
    <property type="project" value="UniProtKB-SubCell"/>
</dbReference>
<gene>
    <name evidence="5" type="ORF">UBRO_20228</name>
</gene>
<evidence type="ECO:0000256" key="1">
    <source>
        <dbReference type="ARBA" id="ARBA00004496"/>
    </source>
</evidence>
<dbReference type="AlphaFoldDB" id="A0A1K0GDI1"/>
<reference evidence="6" key="1">
    <citation type="submission" date="2016-04" db="EMBL/GenBank/DDBJ databases">
        <authorList>
            <person name="Guldener U."/>
            <person name="Guldener U."/>
        </authorList>
    </citation>
    <scope>NUCLEOTIDE SEQUENCE [LARGE SCALE GENOMIC DNA]</scope>
    <source>
        <strain evidence="6">UB2112</strain>
    </source>
</reference>
<dbReference type="EMBL" id="LT558137">
    <property type="protein sequence ID" value="SAM86141.1"/>
    <property type="molecule type" value="Genomic_DNA"/>
</dbReference>
<dbReference type="SUPFAM" id="SSF48065">
    <property type="entry name" value="DBL homology domain (DH-domain)"/>
    <property type="match status" value="1"/>
</dbReference>
<name>A0A1K0GDI1_9BASI</name>
<dbReference type="InterPro" id="IPR051480">
    <property type="entry name" value="Endocytic_GEF_Adapter"/>
</dbReference>
<sequence length="211" mass="23063">MSLHFHLPAFTGTARLLISVFLSTIKDMSGCRDWSGATAQIQGSGIGSKIVSVPIAITNSNTSGSSIAACFKLWTTTFERRTIKQQATFELISTETAHVRDLQIIVEAFFSSTQNMLSEKASTIIFANIQNALSTLESCFEERTDGFLHRTDAISRATKTSRCETDSLEKSCSLSAYGSRSSIAQNAVGNRVDEKLSQCPAQQCCVTRRAW</sequence>
<dbReference type="Proteomes" id="UP000179920">
    <property type="component" value="Chromosome XXI"/>
</dbReference>
<dbReference type="Gene3D" id="1.20.900.10">
    <property type="entry name" value="Dbl homology (DH) domain"/>
    <property type="match status" value="1"/>
</dbReference>
<keyword evidence="2" id="KW-0963">Cytoplasm</keyword>
<evidence type="ECO:0000259" key="4">
    <source>
        <dbReference type="PROSITE" id="PS50010"/>
    </source>
</evidence>
<proteinExistence type="predicted"/>